<dbReference type="GO" id="GO:0009295">
    <property type="term" value="C:nucleoid"/>
    <property type="evidence" value="ECO:0007669"/>
    <property type="project" value="TreeGrafter"/>
</dbReference>
<evidence type="ECO:0000256" key="1">
    <source>
        <dbReference type="ARBA" id="ARBA00023125"/>
    </source>
</evidence>
<dbReference type="GO" id="GO:0006281">
    <property type="term" value="P:DNA repair"/>
    <property type="evidence" value="ECO:0007669"/>
    <property type="project" value="UniProtKB-UniRule"/>
</dbReference>
<protein>
    <recommendedName>
        <fullName evidence="2 3">Single-stranded DNA-binding protein</fullName>
        <shortName evidence="2">SSB</shortName>
    </recommendedName>
</protein>
<dbReference type="InterPro" id="IPR012340">
    <property type="entry name" value="NA-bd_OB-fold"/>
</dbReference>
<evidence type="ECO:0000313" key="5">
    <source>
        <dbReference type="EMBL" id="OCS84424.1"/>
    </source>
</evidence>
<comment type="caution">
    <text evidence="5">The sequence shown here is derived from an EMBL/GenBank/DDBJ whole genome shotgun (WGS) entry which is preliminary data.</text>
</comment>
<evidence type="ECO:0000256" key="2">
    <source>
        <dbReference type="HAMAP-Rule" id="MF_00984"/>
    </source>
</evidence>
<reference evidence="5 6" key="1">
    <citation type="submission" date="2016-07" db="EMBL/GenBank/DDBJ databases">
        <title>Caryophanon latum genome sequencing.</title>
        <authorList>
            <person name="Verma A."/>
            <person name="Pal Y."/>
            <person name="Krishnamurthi S."/>
        </authorList>
    </citation>
    <scope>NUCLEOTIDE SEQUENCE [LARGE SCALE GENOMIC DNA]</scope>
    <source>
        <strain evidence="5 6">DSM 14151</strain>
    </source>
</reference>
<dbReference type="CDD" id="cd04496">
    <property type="entry name" value="SSB_OBF"/>
    <property type="match status" value="1"/>
</dbReference>
<dbReference type="PANTHER" id="PTHR10302:SF27">
    <property type="entry name" value="SINGLE-STRANDED DNA-BINDING PROTEIN"/>
    <property type="match status" value="1"/>
</dbReference>
<feature type="short sequence motif" description="Important for interaction with partner proteins" evidence="2">
    <location>
        <begin position="189"/>
        <end position="194"/>
    </location>
</feature>
<keyword evidence="2" id="KW-0234">DNA repair</keyword>
<keyword evidence="6" id="KW-1185">Reference proteome</keyword>
<dbReference type="AlphaFoldDB" id="A0A1C0YBA6"/>
<dbReference type="OrthoDB" id="9809878at2"/>
<dbReference type="InterPro" id="IPR011344">
    <property type="entry name" value="ssDNA-bd"/>
</dbReference>
<feature type="region of interest" description="Disordered" evidence="4">
    <location>
        <begin position="104"/>
        <end position="194"/>
    </location>
</feature>
<proteinExistence type="inferred from homology"/>
<sequence>MINNVVLVGRLTKDPELKMTPSGIAVARFTLAVNRPFTSQGGEKKADFINCIAWRKQAENLANFMRKGGQIGVTGRIETGSYEGQDGKRVYTTEVVADNIQFLEPKNSGQGNGGYQQPPAQNQGYDYGGGQQYGQQPSYGGGYQQAAPQQAPFSNPAPMQQPPNQQNYTNMNNDPFSDNNSKNSVDISEDDLPF</sequence>
<dbReference type="NCBIfam" id="TIGR00621">
    <property type="entry name" value="ssb"/>
    <property type="match status" value="1"/>
</dbReference>
<feature type="compositionally biased region" description="Low complexity" evidence="4">
    <location>
        <begin position="133"/>
        <end position="173"/>
    </location>
</feature>
<dbReference type="GO" id="GO:0006260">
    <property type="term" value="P:DNA replication"/>
    <property type="evidence" value="ECO:0007669"/>
    <property type="project" value="UniProtKB-UniRule"/>
</dbReference>
<dbReference type="PANTHER" id="PTHR10302">
    <property type="entry name" value="SINGLE-STRANDED DNA-BINDING PROTEIN"/>
    <property type="match status" value="1"/>
</dbReference>
<evidence type="ECO:0000256" key="3">
    <source>
        <dbReference type="RuleBase" id="RU000524"/>
    </source>
</evidence>
<dbReference type="GO" id="GO:0003697">
    <property type="term" value="F:single-stranded DNA binding"/>
    <property type="evidence" value="ECO:0007669"/>
    <property type="project" value="UniProtKB-UniRule"/>
</dbReference>
<comment type="subunit">
    <text evidence="2">Homotetramer.</text>
</comment>
<dbReference type="RefSeq" id="WP_066466497.1">
    <property type="nucleotide sequence ID" value="NZ_MATO01000078.1"/>
</dbReference>
<dbReference type="Proteomes" id="UP000093482">
    <property type="component" value="Unassembled WGS sequence"/>
</dbReference>
<keyword evidence="1 2" id="KW-0238">DNA-binding</keyword>
<keyword evidence="2" id="KW-0233">DNA recombination</keyword>
<dbReference type="GO" id="GO:0006310">
    <property type="term" value="P:DNA recombination"/>
    <property type="evidence" value="ECO:0007669"/>
    <property type="project" value="UniProtKB-UniRule"/>
</dbReference>
<comment type="function">
    <text evidence="2">Plays an important role in DNA replication, recombination and repair. Binds to ssDNA and to an array of partner proteins to recruit them to their sites of action during DNA metabolism.</text>
</comment>
<dbReference type="InterPro" id="IPR000424">
    <property type="entry name" value="Primosome_PriB/ssb"/>
</dbReference>
<dbReference type="EMBL" id="MATO01000078">
    <property type="protein sequence ID" value="OCS84424.1"/>
    <property type="molecule type" value="Genomic_DNA"/>
</dbReference>
<dbReference type="HAMAP" id="MF_00984">
    <property type="entry name" value="SSB"/>
    <property type="match status" value="1"/>
</dbReference>
<dbReference type="SUPFAM" id="SSF50249">
    <property type="entry name" value="Nucleic acid-binding proteins"/>
    <property type="match status" value="1"/>
</dbReference>
<dbReference type="Pfam" id="PF00436">
    <property type="entry name" value="SSB"/>
    <property type="match status" value="1"/>
</dbReference>
<evidence type="ECO:0000256" key="4">
    <source>
        <dbReference type="SAM" id="MobiDB-lite"/>
    </source>
</evidence>
<comment type="caution">
    <text evidence="2">Lacks conserved residue(s) required for the propagation of feature annotation.</text>
</comment>
<accession>A0A1C0YBA6</accession>
<keyword evidence="2" id="KW-0227">DNA damage</keyword>
<keyword evidence="2" id="KW-0235">DNA replication</keyword>
<dbReference type="PROSITE" id="PS50935">
    <property type="entry name" value="SSB"/>
    <property type="match status" value="1"/>
</dbReference>
<gene>
    <name evidence="5" type="ORF">A6K76_03275</name>
</gene>
<organism evidence="5 6">
    <name type="scientific">Caryophanon latum</name>
    <dbReference type="NCBI Taxonomy" id="33977"/>
    <lineage>
        <taxon>Bacteria</taxon>
        <taxon>Bacillati</taxon>
        <taxon>Bacillota</taxon>
        <taxon>Bacilli</taxon>
        <taxon>Bacillales</taxon>
        <taxon>Caryophanaceae</taxon>
        <taxon>Caryophanon</taxon>
    </lineage>
</organism>
<dbReference type="Gene3D" id="2.40.50.140">
    <property type="entry name" value="Nucleic acid-binding proteins"/>
    <property type="match status" value="1"/>
</dbReference>
<dbReference type="FunFam" id="2.40.50.140:FF:000084">
    <property type="entry name" value="Single-stranded DNA-binding protein"/>
    <property type="match status" value="1"/>
</dbReference>
<feature type="compositionally biased region" description="Polar residues" evidence="4">
    <location>
        <begin position="174"/>
        <end position="186"/>
    </location>
</feature>
<evidence type="ECO:0000313" key="6">
    <source>
        <dbReference type="Proteomes" id="UP000093482"/>
    </source>
</evidence>
<name>A0A1C0YBA6_9BACL</name>